<evidence type="ECO:0000256" key="2">
    <source>
        <dbReference type="SAM" id="MobiDB-lite"/>
    </source>
</evidence>
<sequence>MSTTPSTGQVDTDRIAPSPIAGVAGDVPLPEDLATLVAAAAEQFADRAPAGWPAPRGGRPSLPWLTEVAAYRAQHDAAALLSQRASGAPVPEVQSVRYQQIPLPAAADQAPSGAAQPAALTGRVYRPNGAGPHPAILVFHGGAFWMGGGATGFALNDALCRELCAGANAVVVNVDYRLAPEFAWPAQTDDGAAALRWVHRNASELNVDPQRVAVLGISSGGHLAASLATRLVRQHGAPGDGELPPLAAQFLMAPALDVSLQRAATTDAERAELTALLSLYFAPDFPRGVDVDNPEVSPGYAPPSGLPPTVLIAGDFDPVSAQCRPYAEKLAGAGVPVTLLRYPMTHTVATPQTYARVNADLVAQARRLLAR</sequence>
<evidence type="ECO:0000259" key="3">
    <source>
        <dbReference type="Pfam" id="PF07859"/>
    </source>
</evidence>
<protein>
    <submittedName>
        <fullName evidence="4">Alpha/beta hydrolase fold domain-containing protein</fullName>
    </submittedName>
</protein>
<accession>A0A849A9S7</accession>
<comment type="caution">
    <text evidence="4">The sequence shown here is derived from an EMBL/GenBank/DDBJ whole genome shotgun (WGS) entry which is preliminary data.</text>
</comment>
<dbReference type="Proteomes" id="UP000562984">
    <property type="component" value="Unassembled WGS sequence"/>
</dbReference>
<dbReference type="Pfam" id="PF07859">
    <property type="entry name" value="Abhydrolase_3"/>
    <property type="match status" value="1"/>
</dbReference>
<dbReference type="EMBL" id="JABEND010000008">
    <property type="protein sequence ID" value="NNG36727.1"/>
    <property type="molecule type" value="Genomic_DNA"/>
</dbReference>
<dbReference type="InterPro" id="IPR013094">
    <property type="entry name" value="AB_hydrolase_3"/>
</dbReference>
<dbReference type="Gene3D" id="3.40.50.1820">
    <property type="entry name" value="alpha/beta hydrolase"/>
    <property type="match status" value="1"/>
</dbReference>
<dbReference type="AlphaFoldDB" id="A0A849A9S7"/>
<evidence type="ECO:0000256" key="1">
    <source>
        <dbReference type="ARBA" id="ARBA00022801"/>
    </source>
</evidence>
<dbReference type="PANTHER" id="PTHR48081:SF8">
    <property type="entry name" value="ALPHA_BETA HYDROLASE FOLD-3 DOMAIN-CONTAINING PROTEIN-RELATED"/>
    <property type="match status" value="1"/>
</dbReference>
<feature type="region of interest" description="Disordered" evidence="2">
    <location>
        <begin position="1"/>
        <end position="24"/>
    </location>
</feature>
<dbReference type="InterPro" id="IPR029058">
    <property type="entry name" value="AB_hydrolase_fold"/>
</dbReference>
<dbReference type="RefSeq" id="WP_171200433.1">
    <property type="nucleotide sequence ID" value="NZ_JABEND010000008.1"/>
</dbReference>
<dbReference type="GO" id="GO:0016787">
    <property type="term" value="F:hydrolase activity"/>
    <property type="evidence" value="ECO:0007669"/>
    <property type="project" value="UniProtKB-KW"/>
</dbReference>
<name>A0A849A9S7_9ACTN</name>
<dbReference type="PANTHER" id="PTHR48081">
    <property type="entry name" value="AB HYDROLASE SUPERFAMILY PROTEIN C4A8.06C"/>
    <property type="match status" value="1"/>
</dbReference>
<feature type="domain" description="Alpha/beta hydrolase fold-3" evidence="3">
    <location>
        <begin position="136"/>
        <end position="343"/>
    </location>
</feature>
<proteinExistence type="predicted"/>
<dbReference type="SUPFAM" id="SSF53474">
    <property type="entry name" value="alpha/beta-Hydrolases"/>
    <property type="match status" value="1"/>
</dbReference>
<keyword evidence="1 4" id="KW-0378">Hydrolase</keyword>
<evidence type="ECO:0000313" key="4">
    <source>
        <dbReference type="EMBL" id="NNG36727.1"/>
    </source>
</evidence>
<dbReference type="InterPro" id="IPR050300">
    <property type="entry name" value="GDXG_lipolytic_enzyme"/>
</dbReference>
<gene>
    <name evidence="4" type="ORF">HKD39_13595</name>
</gene>
<feature type="compositionally biased region" description="Polar residues" evidence="2">
    <location>
        <begin position="1"/>
        <end position="10"/>
    </location>
</feature>
<organism evidence="4 5">
    <name type="scientific">Nakamurella aerolata</name>
    <dbReference type="NCBI Taxonomy" id="1656892"/>
    <lineage>
        <taxon>Bacteria</taxon>
        <taxon>Bacillati</taxon>
        <taxon>Actinomycetota</taxon>
        <taxon>Actinomycetes</taxon>
        <taxon>Nakamurellales</taxon>
        <taxon>Nakamurellaceae</taxon>
        <taxon>Nakamurella</taxon>
    </lineage>
</organism>
<reference evidence="4 5" key="1">
    <citation type="submission" date="2020-05" db="EMBL/GenBank/DDBJ databases">
        <title>Nakamurella sp. DB0629 isolated from air conditioner.</title>
        <authorList>
            <person name="Kim D.H."/>
            <person name="Kim D.-U."/>
        </authorList>
    </citation>
    <scope>NUCLEOTIDE SEQUENCE [LARGE SCALE GENOMIC DNA]</scope>
    <source>
        <strain evidence="4 5">DB0629</strain>
    </source>
</reference>
<keyword evidence="5" id="KW-1185">Reference proteome</keyword>
<evidence type="ECO:0000313" key="5">
    <source>
        <dbReference type="Proteomes" id="UP000562984"/>
    </source>
</evidence>